<evidence type="ECO:0000313" key="1">
    <source>
        <dbReference type="EMBL" id="MEV5508967.1"/>
    </source>
</evidence>
<accession>A0ABV3K1D8</accession>
<dbReference type="SUPFAM" id="SSF111331">
    <property type="entry name" value="NAD kinase/diacylglycerol kinase-like"/>
    <property type="match status" value="1"/>
</dbReference>
<name>A0ABV3K1D8_STRON</name>
<dbReference type="Gene3D" id="3.40.50.10330">
    <property type="entry name" value="Probable inorganic polyphosphate/atp-NAD kinase, domain 1"/>
    <property type="match status" value="1"/>
</dbReference>
<protein>
    <submittedName>
        <fullName evidence="1">Diacylglycerol kinase</fullName>
    </submittedName>
</protein>
<dbReference type="RefSeq" id="WP_161968729.1">
    <property type="nucleotide sequence ID" value="NZ_JBFAUK010000017.1"/>
</dbReference>
<dbReference type="InterPro" id="IPR017438">
    <property type="entry name" value="ATP-NAD_kinase_N"/>
</dbReference>
<dbReference type="EMBL" id="JBFAUK010000017">
    <property type="protein sequence ID" value="MEV5508967.1"/>
    <property type="molecule type" value="Genomic_DNA"/>
</dbReference>
<keyword evidence="1" id="KW-0808">Transferase</keyword>
<dbReference type="Proteomes" id="UP001552594">
    <property type="component" value="Unassembled WGS sequence"/>
</dbReference>
<evidence type="ECO:0000313" key="2">
    <source>
        <dbReference type="Proteomes" id="UP001552594"/>
    </source>
</evidence>
<sequence>MSAADPTGRQLLVVIDPVARRMDGESVRIARDVLCGGAAAKICLPNGPQETVRAVARRGRRRIVMIGDDRALLRVVGWLHRQRELDGTPLAWVPVGPPEAVSVARALGVPLGAVAAARAVLEGTERRLGLLADDGDGVVLGGLWVPAGSSAPYGPALPAPARPWWRPTARGALALLSRPTVRYRARTGSAELRVVADGVLLAEPGQAVGRVAVSAVEGLAEVEVHPLGVEDPLRCRARSVTVSGPGFRYRADNHARGPVRVRTWTAVPEGWRLVLPGAP</sequence>
<dbReference type="InterPro" id="IPR016064">
    <property type="entry name" value="NAD/diacylglycerol_kinase_sf"/>
</dbReference>
<comment type="caution">
    <text evidence="1">The sequence shown here is derived from an EMBL/GenBank/DDBJ whole genome shotgun (WGS) entry which is preliminary data.</text>
</comment>
<keyword evidence="2" id="KW-1185">Reference proteome</keyword>
<dbReference type="GO" id="GO:0016301">
    <property type="term" value="F:kinase activity"/>
    <property type="evidence" value="ECO:0007669"/>
    <property type="project" value="UniProtKB-KW"/>
</dbReference>
<proteinExistence type="predicted"/>
<gene>
    <name evidence="1" type="ORF">AB0L16_21410</name>
</gene>
<reference evidence="1 2" key="1">
    <citation type="submission" date="2024-06" db="EMBL/GenBank/DDBJ databases">
        <title>The Natural Products Discovery Center: Release of the First 8490 Sequenced Strains for Exploring Actinobacteria Biosynthetic Diversity.</title>
        <authorList>
            <person name="Kalkreuter E."/>
            <person name="Kautsar S.A."/>
            <person name="Yang D."/>
            <person name="Bader C.D."/>
            <person name="Teijaro C.N."/>
            <person name="Fluegel L."/>
            <person name="Davis C.M."/>
            <person name="Simpson J.R."/>
            <person name="Lauterbach L."/>
            <person name="Steele A.D."/>
            <person name="Gui C."/>
            <person name="Meng S."/>
            <person name="Li G."/>
            <person name="Viehrig K."/>
            <person name="Ye F."/>
            <person name="Su P."/>
            <person name="Kiefer A.F."/>
            <person name="Nichols A."/>
            <person name="Cepeda A.J."/>
            <person name="Yan W."/>
            <person name="Fan B."/>
            <person name="Jiang Y."/>
            <person name="Adhikari A."/>
            <person name="Zheng C.-J."/>
            <person name="Schuster L."/>
            <person name="Cowan T.M."/>
            <person name="Smanski M.J."/>
            <person name="Chevrette M.G."/>
            <person name="De Carvalho L.P.S."/>
            <person name="Shen B."/>
        </authorList>
    </citation>
    <scope>NUCLEOTIDE SEQUENCE [LARGE SCALE GENOMIC DNA]</scope>
    <source>
        <strain evidence="1 2">NPDC052347</strain>
    </source>
</reference>
<organism evidence="1 2">
    <name type="scientific">Streptomyces orinoci</name>
    <name type="common">Streptoverticillium orinoci</name>
    <dbReference type="NCBI Taxonomy" id="67339"/>
    <lineage>
        <taxon>Bacteria</taxon>
        <taxon>Bacillati</taxon>
        <taxon>Actinomycetota</taxon>
        <taxon>Actinomycetes</taxon>
        <taxon>Kitasatosporales</taxon>
        <taxon>Streptomycetaceae</taxon>
        <taxon>Streptomyces</taxon>
    </lineage>
</organism>
<keyword evidence="1" id="KW-0418">Kinase</keyword>